<evidence type="ECO:0008006" key="3">
    <source>
        <dbReference type="Google" id="ProtNLM"/>
    </source>
</evidence>
<accession>A0ABP7LQU6</accession>
<organism evidence="1 2">
    <name type="scientific">Streptomyces lannensis</name>
    <dbReference type="NCBI Taxonomy" id="766498"/>
    <lineage>
        <taxon>Bacteria</taxon>
        <taxon>Bacillati</taxon>
        <taxon>Actinomycetota</taxon>
        <taxon>Actinomycetes</taxon>
        <taxon>Kitasatosporales</taxon>
        <taxon>Streptomycetaceae</taxon>
        <taxon>Streptomyces</taxon>
    </lineage>
</organism>
<dbReference type="InterPro" id="IPR053737">
    <property type="entry name" value="Type_II_TA_Toxin"/>
</dbReference>
<protein>
    <recommendedName>
        <fullName evidence="3">Fic family toxin-antitoxin system, toxin component</fullName>
    </recommendedName>
</protein>
<evidence type="ECO:0000313" key="1">
    <source>
        <dbReference type="EMBL" id="GAA3904440.1"/>
    </source>
</evidence>
<dbReference type="RefSeq" id="WP_345554285.1">
    <property type="nucleotide sequence ID" value="NZ_BAAAZA010000056.1"/>
</dbReference>
<comment type="caution">
    <text evidence="1">The sequence shown here is derived from an EMBL/GenBank/DDBJ whole genome shotgun (WGS) entry which is preliminary data.</text>
</comment>
<reference evidence="2" key="1">
    <citation type="journal article" date="2019" name="Int. J. Syst. Evol. Microbiol.">
        <title>The Global Catalogue of Microorganisms (GCM) 10K type strain sequencing project: providing services to taxonomists for standard genome sequencing and annotation.</title>
        <authorList>
            <consortium name="The Broad Institute Genomics Platform"/>
            <consortium name="The Broad Institute Genome Sequencing Center for Infectious Disease"/>
            <person name="Wu L."/>
            <person name="Ma J."/>
        </authorList>
    </citation>
    <scope>NUCLEOTIDE SEQUENCE [LARGE SCALE GENOMIC DNA]</scope>
    <source>
        <strain evidence="2">JCM 16578</strain>
    </source>
</reference>
<gene>
    <name evidence="1" type="ORF">GCM10022207_87140</name>
</gene>
<dbReference type="EMBL" id="BAAAZA010000056">
    <property type="protein sequence ID" value="GAA3904440.1"/>
    <property type="molecule type" value="Genomic_DNA"/>
</dbReference>
<keyword evidence="2" id="KW-1185">Reference proteome</keyword>
<name>A0ABP7LQU6_9ACTN</name>
<proteinExistence type="predicted"/>
<dbReference type="Proteomes" id="UP001501563">
    <property type="component" value="Unassembled WGS sequence"/>
</dbReference>
<sequence>MIVCIDRAWLLDLAHRHLPGDPDVTDFGTLAAAAARHADEVTETPVYTEAHHRAAALMHQLIRCPALEHSNARFGAVVTASYLTVRGVIVDVQPKQAAALAARISRDALDVRVIADEIREWIAD</sequence>
<evidence type="ECO:0000313" key="2">
    <source>
        <dbReference type="Proteomes" id="UP001501563"/>
    </source>
</evidence>
<dbReference type="Gene3D" id="1.20.120.1870">
    <property type="entry name" value="Fic/DOC protein, Fido domain"/>
    <property type="match status" value="1"/>
</dbReference>